<protein>
    <recommendedName>
        <fullName evidence="6">Ribosomal RNA adenine methylase transferase N-terminal domain-containing protein</fullName>
    </recommendedName>
</protein>
<dbReference type="InterPro" id="IPR023165">
    <property type="entry name" value="rRNA_Ade_diMease-like_C"/>
</dbReference>
<comment type="caution">
    <text evidence="5">Lacks conserved residue(s) required for the propagation of feature annotation.</text>
</comment>
<evidence type="ECO:0000256" key="4">
    <source>
        <dbReference type="ARBA" id="ARBA00022884"/>
    </source>
</evidence>
<dbReference type="InterPro" id="IPR029063">
    <property type="entry name" value="SAM-dependent_MTases_sf"/>
</dbReference>
<feature type="non-terminal residue" evidence="7">
    <location>
        <position position="1"/>
    </location>
</feature>
<sequence>AAVAERVIAVEKDEKLATILQEEILRRKITNIELIAADVLKLPQDIFARISPYRVVANIPYYLTARLIRKLLENENPPTDIILTVQKEVAERIVAKPPHMNLLALAVQVYGAPKILFPISKKSFWPEPKVNSACILIENISSELFLKEKVDSKKFFHMLRACFQGKRKMLQNTLAGFLALPKGEAYKFLEKAGIRPSARPEELSLTQWIRLARELTRYLGDSVE</sequence>
<dbReference type="EMBL" id="MHQJ01000039">
    <property type="protein sequence ID" value="OHA00709.1"/>
    <property type="molecule type" value="Genomic_DNA"/>
</dbReference>
<dbReference type="GO" id="GO:0003723">
    <property type="term" value="F:RNA binding"/>
    <property type="evidence" value="ECO:0007669"/>
    <property type="project" value="UniProtKB-UniRule"/>
</dbReference>
<dbReference type="STRING" id="1802271.A3C11_01690"/>
<proteinExistence type="inferred from homology"/>
<reference evidence="7 8" key="1">
    <citation type="journal article" date="2016" name="Nat. Commun.">
        <title>Thousands of microbial genomes shed light on interconnected biogeochemical processes in an aquifer system.</title>
        <authorList>
            <person name="Anantharaman K."/>
            <person name="Brown C.T."/>
            <person name="Hug L.A."/>
            <person name="Sharon I."/>
            <person name="Castelle C.J."/>
            <person name="Probst A.J."/>
            <person name="Thomas B.C."/>
            <person name="Singh A."/>
            <person name="Wilkins M.J."/>
            <person name="Karaoz U."/>
            <person name="Brodie E.L."/>
            <person name="Williams K.H."/>
            <person name="Hubbard S.S."/>
            <person name="Banfield J.F."/>
        </authorList>
    </citation>
    <scope>NUCLEOTIDE SEQUENCE [LARGE SCALE GENOMIC DNA]</scope>
</reference>
<feature type="domain" description="Ribosomal RNA adenine methylase transferase N-terminal" evidence="6">
    <location>
        <begin position="1"/>
        <end position="141"/>
    </location>
</feature>
<evidence type="ECO:0000256" key="1">
    <source>
        <dbReference type="ARBA" id="ARBA00022603"/>
    </source>
</evidence>
<dbReference type="SUPFAM" id="SSF53335">
    <property type="entry name" value="S-adenosyl-L-methionine-dependent methyltransferases"/>
    <property type="match status" value="1"/>
</dbReference>
<dbReference type="AlphaFoldDB" id="A0A1G2KQM9"/>
<evidence type="ECO:0000256" key="2">
    <source>
        <dbReference type="ARBA" id="ARBA00022679"/>
    </source>
</evidence>
<name>A0A1G2KQM9_9BACT</name>
<evidence type="ECO:0000256" key="5">
    <source>
        <dbReference type="PROSITE-ProRule" id="PRU01026"/>
    </source>
</evidence>
<keyword evidence="4 5" id="KW-0694">RNA-binding</keyword>
<dbReference type="Pfam" id="PF00398">
    <property type="entry name" value="RrnaAD"/>
    <property type="match status" value="1"/>
</dbReference>
<evidence type="ECO:0000256" key="3">
    <source>
        <dbReference type="ARBA" id="ARBA00022691"/>
    </source>
</evidence>
<keyword evidence="1 5" id="KW-0489">Methyltransferase</keyword>
<dbReference type="CDD" id="cd02440">
    <property type="entry name" value="AdoMet_MTases"/>
    <property type="match status" value="1"/>
</dbReference>
<dbReference type="Proteomes" id="UP000177362">
    <property type="component" value="Unassembled WGS sequence"/>
</dbReference>
<gene>
    <name evidence="7" type="ORF">A3C11_01690</name>
</gene>
<dbReference type="SMART" id="SM00650">
    <property type="entry name" value="rADc"/>
    <property type="match status" value="1"/>
</dbReference>
<dbReference type="Gene3D" id="1.10.8.100">
    <property type="entry name" value="Ribosomal RNA adenine dimethylase-like, domain 2"/>
    <property type="match status" value="1"/>
</dbReference>
<dbReference type="GO" id="GO:0000179">
    <property type="term" value="F:rRNA (adenine-N6,N6-)-dimethyltransferase activity"/>
    <property type="evidence" value="ECO:0007669"/>
    <property type="project" value="UniProtKB-UniRule"/>
</dbReference>
<evidence type="ECO:0000313" key="8">
    <source>
        <dbReference type="Proteomes" id="UP000177362"/>
    </source>
</evidence>
<keyword evidence="2 5" id="KW-0808">Transferase</keyword>
<accession>A0A1G2KQM9</accession>
<comment type="similarity">
    <text evidence="5">Belongs to the class I-like SAM-binding methyltransferase superfamily. rRNA adenine N(6)-methyltransferase family.</text>
</comment>
<keyword evidence="3 5" id="KW-0949">S-adenosyl-L-methionine</keyword>
<dbReference type="PROSITE" id="PS51689">
    <property type="entry name" value="SAM_RNA_A_N6_MT"/>
    <property type="match status" value="1"/>
</dbReference>
<feature type="binding site" evidence="5">
    <location>
        <position position="38"/>
    </location>
    <ligand>
        <name>S-adenosyl-L-methionine</name>
        <dbReference type="ChEBI" id="CHEBI:59789"/>
    </ligand>
</feature>
<feature type="binding site" evidence="5">
    <location>
        <position position="11"/>
    </location>
    <ligand>
        <name>S-adenosyl-L-methionine</name>
        <dbReference type="ChEBI" id="CHEBI:59789"/>
    </ligand>
</feature>
<feature type="binding site" evidence="5">
    <location>
        <position position="58"/>
    </location>
    <ligand>
        <name>S-adenosyl-L-methionine</name>
        <dbReference type="ChEBI" id="CHEBI:59789"/>
    </ligand>
</feature>
<evidence type="ECO:0000313" key="7">
    <source>
        <dbReference type="EMBL" id="OHA00709.1"/>
    </source>
</evidence>
<comment type="caution">
    <text evidence="7">The sequence shown here is derived from an EMBL/GenBank/DDBJ whole genome shotgun (WGS) entry which is preliminary data.</text>
</comment>
<dbReference type="PANTHER" id="PTHR11727">
    <property type="entry name" value="DIMETHYLADENOSINE TRANSFERASE"/>
    <property type="match status" value="1"/>
</dbReference>
<dbReference type="Gene3D" id="3.40.50.150">
    <property type="entry name" value="Vaccinia Virus protein VP39"/>
    <property type="match status" value="1"/>
</dbReference>
<organism evidence="7 8">
    <name type="scientific">Candidatus Sungbacteria bacterium RIFCSPHIGHO2_02_FULL_49_12</name>
    <dbReference type="NCBI Taxonomy" id="1802271"/>
    <lineage>
        <taxon>Bacteria</taxon>
        <taxon>Candidatus Sungiibacteriota</taxon>
    </lineage>
</organism>
<dbReference type="PANTHER" id="PTHR11727:SF7">
    <property type="entry name" value="DIMETHYLADENOSINE TRANSFERASE-RELATED"/>
    <property type="match status" value="1"/>
</dbReference>
<dbReference type="InterPro" id="IPR001737">
    <property type="entry name" value="KsgA/Erm"/>
</dbReference>
<evidence type="ECO:0000259" key="6">
    <source>
        <dbReference type="SMART" id="SM00650"/>
    </source>
</evidence>
<dbReference type="GO" id="GO:0005829">
    <property type="term" value="C:cytosol"/>
    <property type="evidence" value="ECO:0007669"/>
    <property type="project" value="TreeGrafter"/>
</dbReference>
<dbReference type="InterPro" id="IPR020598">
    <property type="entry name" value="rRNA_Ade_methylase_Trfase_N"/>
</dbReference>